<feature type="compositionally biased region" description="Basic and acidic residues" evidence="1">
    <location>
        <begin position="437"/>
        <end position="449"/>
    </location>
</feature>
<sequence>MADISRKRAPESDGAATMRKKLRPSELPLSQAKRSAIDGLVHMFRKKGAYDDIRRDLMKQYVSGPAKDELQAALKELVDRETDRNPSLLSKDPRMATTLIEGAGERSDIYGNIMNTVNTLLDKLIAEHGVPKMREYRIQEIGAEAAAEEEKRGSKSEEEWAQEAEARREKREARREKELEAEREREREEKAKREERKRREKEEDEARERARQEEKERRRKEREERDKEDEERRRKDRERIDKEREEERLRLKKEREEHEKSREARLKKIREEDAERERRIQEELDRDRGGRHRGGRGRSRTPERDRDRRGRDRSRRRSRTRTRSPERRSSIKPENIKDIKVDDDLALQLLLQESEQMKKSRQRPVLGRSESLEPPMRKAQPPKSIVPRDPRLARLDSKPASPSQRSHSKDAKSPAPSTPAKGEDTTMTDAPSAAESTKARWDKPPELPSKRGRSRSRSIARSTRKRSRTRSHSRGSRLDRDRRSSRYEDDRRSRRGGGDDDRHSYRPSRLDSRSRSRDTHTSRRKSRYATRSPSPAGREERRKDRDRDRSRSRGARRERSRSPVPARRRNRSRSRSPENIDRYVPGSGGGGGTASGSARKSRDDSRDRERDRIPLFYWTFGQIRWE</sequence>
<feature type="domain" description="BOD1/SHG1" evidence="2">
    <location>
        <begin position="40"/>
        <end position="142"/>
    </location>
</feature>
<protein>
    <recommendedName>
        <fullName evidence="2">BOD1/SHG1 domain-containing protein</fullName>
    </recommendedName>
</protein>
<feature type="compositionally biased region" description="Basic and acidic residues" evidence="1">
    <location>
        <begin position="537"/>
        <end position="561"/>
    </location>
</feature>
<dbReference type="GeneID" id="96084944"/>
<feature type="region of interest" description="Disordered" evidence="1">
    <location>
        <begin position="1"/>
        <end position="29"/>
    </location>
</feature>
<reference evidence="3 4" key="1">
    <citation type="submission" date="2024-09" db="EMBL/GenBank/DDBJ databases">
        <title>T2T genomes of carrot and Alternaria dauci and their utility for understanding host-pathogen interaction during carrot leaf blight disease.</title>
        <authorList>
            <person name="Liu W."/>
            <person name="Xu S."/>
            <person name="Ou C."/>
            <person name="Liu X."/>
            <person name="Zhuang F."/>
            <person name="Deng X.W."/>
        </authorList>
    </citation>
    <scope>NUCLEOTIDE SEQUENCE [LARGE SCALE GENOMIC DNA]</scope>
    <source>
        <strain evidence="3 4">A2016</strain>
    </source>
</reference>
<evidence type="ECO:0000313" key="3">
    <source>
        <dbReference type="EMBL" id="KAL1798016.1"/>
    </source>
</evidence>
<feature type="compositionally biased region" description="Basic and acidic residues" evidence="1">
    <location>
        <begin position="600"/>
        <end position="611"/>
    </location>
</feature>
<dbReference type="Proteomes" id="UP001578633">
    <property type="component" value="Chromosome 3"/>
</dbReference>
<evidence type="ECO:0000259" key="2">
    <source>
        <dbReference type="Pfam" id="PF05205"/>
    </source>
</evidence>
<evidence type="ECO:0000313" key="4">
    <source>
        <dbReference type="Proteomes" id="UP001578633"/>
    </source>
</evidence>
<organism evidence="3 4">
    <name type="scientific">Alternaria dauci</name>
    <dbReference type="NCBI Taxonomy" id="48095"/>
    <lineage>
        <taxon>Eukaryota</taxon>
        <taxon>Fungi</taxon>
        <taxon>Dikarya</taxon>
        <taxon>Ascomycota</taxon>
        <taxon>Pezizomycotina</taxon>
        <taxon>Dothideomycetes</taxon>
        <taxon>Pleosporomycetidae</taxon>
        <taxon>Pleosporales</taxon>
        <taxon>Pleosporineae</taxon>
        <taxon>Pleosporaceae</taxon>
        <taxon>Alternaria</taxon>
        <taxon>Alternaria sect. Porri</taxon>
    </lineage>
</organism>
<feature type="region of interest" description="Disordered" evidence="1">
    <location>
        <begin position="250"/>
        <end position="611"/>
    </location>
</feature>
<name>A0ABR3UNG6_9PLEO</name>
<dbReference type="EMBL" id="JBHGVX010000003">
    <property type="protein sequence ID" value="KAL1798016.1"/>
    <property type="molecule type" value="Genomic_DNA"/>
</dbReference>
<feature type="region of interest" description="Disordered" evidence="1">
    <location>
        <begin position="146"/>
        <end position="238"/>
    </location>
</feature>
<proteinExistence type="predicted"/>
<dbReference type="PANTHER" id="PTHR28034:SF1">
    <property type="entry name" value="NUCLEOMORPHIN"/>
    <property type="match status" value="1"/>
</dbReference>
<feature type="compositionally biased region" description="Basic and acidic residues" evidence="1">
    <location>
        <begin position="200"/>
        <end position="238"/>
    </location>
</feature>
<feature type="compositionally biased region" description="Basic residues" evidence="1">
    <location>
        <begin position="289"/>
        <end position="299"/>
    </location>
</feature>
<accession>A0ABR3UNG6</accession>
<feature type="compositionally biased region" description="Basic and acidic residues" evidence="1">
    <location>
        <begin position="476"/>
        <end position="521"/>
    </location>
</feature>
<feature type="compositionally biased region" description="Basic and acidic residues" evidence="1">
    <location>
        <begin position="1"/>
        <end position="11"/>
    </location>
</feature>
<feature type="compositionally biased region" description="Basic and acidic residues" evidence="1">
    <location>
        <begin position="300"/>
        <end position="310"/>
    </location>
</feature>
<comment type="caution">
    <text evidence="3">The sequence shown here is derived from an EMBL/GenBank/DDBJ whole genome shotgun (WGS) entry which is preliminary data.</text>
</comment>
<feature type="compositionally biased region" description="Basic and acidic residues" evidence="1">
    <location>
        <begin position="250"/>
        <end position="288"/>
    </location>
</feature>
<dbReference type="PANTHER" id="PTHR28034">
    <property type="entry name" value="SET1 COMPLEX COMPONENT SHG1"/>
    <property type="match status" value="1"/>
</dbReference>
<feature type="compositionally biased region" description="Basic and acidic residues" evidence="1">
    <location>
        <begin position="323"/>
        <end position="343"/>
    </location>
</feature>
<dbReference type="InterPro" id="IPR055264">
    <property type="entry name" value="BOD1/SHG1_dom"/>
</dbReference>
<feature type="compositionally biased region" description="Basic and acidic residues" evidence="1">
    <location>
        <begin position="386"/>
        <end position="397"/>
    </location>
</feature>
<gene>
    <name evidence="3" type="ORF">ACET3X_004622</name>
</gene>
<keyword evidence="4" id="KW-1185">Reference proteome</keyword>
<feature type="compositionally biased region" description="Basic residues" evidence="1">
    <location>
        <begin position="450"/>
        <end position="475"/>
    </location>
</feature>
<dbReference type="Pfam" id="PF05205">
    <property type="entry name" value="COMPASS-Shg1"/>
    <property type="match status" value="1"/>
</dbReference>
<feature type="compositionally biased region" description="Basic residues" evidence="1">
    <location>
        <begin position="311"/>
        <end position="322"/>
    </location>
</feature>
<dbReference type="RefSeq" id="XP_069308600.1">
    <property type="nucleotide sequence ID" value="XM_069450847.1"/>
</dbReference>
<evidence type="ECO:0000256" key="1">
    <source>
        <dbReference type="SAM" id="MobiDB-lite"/>
    </source>
</evidence>
<feature type="compositionally biased region" description="Basic and acidic residues" evidence="1">
    <location>
        <begin position="148"/>
        <end position="194"/>
    </location>
</feature>